<gene>
    <name evidence="2" type="ORF">BN1723_011004</name>
</gene>
<name>A0A0G4L414_VERLO</name>
<sequence length="112" mass="12124">MRSSLRDAGGLLAGAFTARKGPRYHKIDWEGSDESDYTSRQVPLSRSLGRCLPCGLGRWSLKTVLATVGSLIILTLLAVVGKTKREQALDFVEDPRRVKAVLSGGHADATRS</sequence>
<proteinExistence type="predicted"/>
<protein>
    <submittedName>
        <fullName evidence="2">Uncharacterized protein</fullName>
    </submittedName>
</protein>
<keyword evidence="1" id="KW-1133">Transmembrane helix</keyword>
<dbReference type="AlphaFoldDB" id="A0A0G4L414"/>
<evidence type="ECO:0000313" key="3">
    <source>
        <dbReference type="Proteomes" id="UP000045706"/>
    </source>
</evidence>
<feature type="transmembrane region" description="Helical" evidence="1">
    <location>
        <begin position="59"/>
        <end position="80"/>
    </location>
</feature>
<organism evidence="2 3">
    <name type="scientific">Verticillium longisporum</name>
    <name type="common">Verticillium dahliae var. longisporum</name>
    <dbReference type="NCBI Taxonomy" id="100787"/>
    <lineage>
        <taxon>Eukaryota</taxon>
        <taxon>Fungi</taxon>
        <taxon>Dikarya</taxon>
        <taxon>Ascomycota</taxon>
        <taxon>Pezizomycotina</taxon>
        <taxon>Sordariomycetes</taxon>
        <taxon>Hypocreomycetidae</taxon>
        <taxon>Glomerellales</taxon>
        <taxon>Plectosphaerellaceae</taxon>
        <taxon>Verticillium</taxon>
    </lineage>
</organism>
<keyword evidence="1" id="KW-0812">Transmembrane</keyword>
<reference evidence="3" key="1">
    <citation type="submission" date="2015-05" db="EMBL/GenBank/DDBJ databases">
        <authorList>
            <person name="Fogelqvist Johan"/>
        </authorList>
    </citation>
    <scope>NUCLEOTIDE SEQUENCE [LARGE SCALE GENOMIC DNA]</scope>
</reference>
<evidence type="ECO:0000313" key="2">
    <source>
        <dbReference type="EMBL" id="CRK16475.1"/>
    </source>
</evidence>
<dbReference type="EMBL" id="CVQI01007002">
    <property type="protein sequence ID" value="CRK16475.1"/>
    <property type="molecule type" value="Genomic_DNA"/>
</dbReference>
<evidence type="ECO:0000256" key="1">
    <source>
        <dbReference type="SAM" id="Phobius"/>
    </source>
</evidence>
<accession>A0A0G4L414</accession>
<dbReference type="Proteomes" id="UP000045706">
    <property type="component" value="Unassembled WGS sequence"/>
</dbReference>
<keyword evidence="1" id="KW-0472">Membrane</keyword>